<evidence type="ECO:0000256" key="1">
    <source>
        <dbReference type="SAM" id="MobiDB-lite"/>
    </source>
</evidence>
<gene>
    <name evidence="2" type="ORF">F0562_019765</name>
</gene>
<evidence type="ECO:0000313" key="2">
    <source>
        <dbReference type="EMBL" id="KAA8545018.1"/>
    </source>
</evidence>
<dbReference type="Proteomes" id="UP000325577">
    <property type="component" value="Linkage Group LG10"/>
</dbReference>
<keyword evidence="3" id="KW-1185">Reference proteome</keyword>
<dbReference type="AlphaFoldDB" id="A0A5J5BQ91"/>
<reference evidence="2 3" key="1">
    <citation type="submission" date="2019-09" db="EMBL/GenBank/DDBJ databases">
        <title>A chromosome-level genome assembly of the Chinese tupelo Nyssa sinensis.</title>
        <authorList>
            <person name="Yang X."/>
            <person name="Kang M."/>
            <person name="Yang Y."/>
            <person name="Xiong H."/>
            <person name="Wang M."/>
            <person name="Zhang Z."/>
            <person name="Wang Z."/>
            <person name="Wu H."/>
            <person name="Ma T."/>
            <person name="Liu J."/>
            <person name="Xi Z."/>
        </authorList>
    </citation>
    <scope>NUCLEOTIDE SEQUENCE [LARGE SCALE GENOMIC DNA]</scope>
    <source>
        <strain evidence="2">J267</strain>
        <tissue evidence="2">Leaf</tissue>
    </source>
</reference>
<dbReference type="EMBL" id="CM018033">
    <property type="protein sequence ID" value="KAA8545018.1"/>
    <property type="molecule type" value="Genomic_DNA"/>
</dbReference>
<proteinExistence type="predicted"/>
<organism evidence="2 3">
    <name type="scientific">Nyssa sinensis</name>
    <dbReference type="NCBI Taxonomy" id="561372"/>
    <lineage>
        <taxon>Eukaryota</taxon>
        <taxon>Viridiplantae</taxon>
        <taxon>Streptophyta</taxon>
        <taxon>Embryophyta</taxon>
        <taxon>Tracheophyta</taxon>
        <taxon>Spermatophyta</taxon>
        <taxon>Magnoliopsida</taxon>
        <taxon>eudicotyledons</taxon>
        <taxon>Gunneridae</taxon>
        <taxon>Pentapetalae</taxon>
        <taxon>asterids</taxon>
        <taxon>Cornales</taxon>
        <taxon>Nyssaceae</taxon>
        <taxon>Nyssa</taxon>
    </lineage>
</organism>
<feature type="region of interest" description="Disordered" evidence="1">
    <location>
        <begin position="66"/>
        <end position="93"/>
    </location>
</feature>
<accession>A0A5J5BQ91</accession>
<sequence>MEKVNGIWYGDKELVVKTGDYDRRKTRQWGPYEDSVSGEDRIGKSHQKRVLISWARVDIEDCSNSSASINQKSSSYMGQQKRIQKKKKTKSGKDTGGIIREMRFVGAVAGRKKKRRAIFKAAAVAISLSVMDDSKAIRDKRLLNEPQAIWAVSKALGLVFYGSENKELNTLVELGNEDESQCSREKKAKSV</sequence>
<feature type="compositionally biased region" description="Low complexity" evidence="1">
    <location>
        <begin position="66"/>
        <end position="81"/>
    </location>
</feature>
<protein>
    <submittedName>
        <fullName evidence="2">Uncharacterized protein</fullName>
    </submittedName>
</protein>
<name>A0A5J5BQ91_9ASTE</name>
<evidence type="ECO:0000313" key="3">
    <source>
        <dbReference type="Proteomes" id="UP000325577"/>
    </source>
</evidence>